<dbReference type="PANTHER" id="PTHR10350:SF6">
    <property type="entry name" value="NUCLEAR PORE COMPLEX PROTEIN NUP155"/>
    <property type="match status" value="1"/>
</dbReference>
<comment type="caution">
    <text evidence="7">The sequence shown here is derived from an EMBL/GenBank/DDBJ whole genome shotgun (WGS) entry which is preliminary data.</text>
</comment>
<evidence type="ECO:0000259" key="6">
    <source>
        <dbReference type="Pfam" id="PF08801"/>
    </source>
</evidence>
<dbReference type="GO" id="GO:0000972">
    <property type="term" value="P:transcription-dependent tethering of RNA polymerase II gene DNA at nuclear periphery"/>
    <property type="evidence" value="ECO:0007669"/>
    <property type="project" value="TreeGrafter"/>
</dbReference>
<evidence type="ECO:0000259" key="5">
    <source>
        <dbReference type="Pfam" id="PF03177"/>
    </source>
</evidence>
<evidence type="ECO:0000256" key="3">
    <source>
        <dbReference type="ARBA" id="ARBA00022448"/>
    </source>
</evidence>
<dbReference type="InterPro" id="IPR004870">
    <property type="entry name" value="Nucleoporin_Nup155"/>
</dbReference>
<reference evidence="7 8" key="1">
    <citation type="journal article" date="2019" name="Sci. Rep.">
        <title>Comparative genomics of chytrid fungi reveal insights into the obligate biotrophic and pathogenic lifestyle of Synchytrium endobioticum.</title>
        <authorList>
            <person name="van de Vossenberg B.T.L.H."/>
            <person name="Warris S."/>
            <person name="Nguyen H.D.T."/>
            <person name="van Gent-Pelzer M.P.E."/>
            <person name="Joly D.L."/>
            <person name="van de Geest H.C."/>
            <person name="Bonants P.J.M."/>
            <person name="Smith D.S."/>
            <person name="Levesque C.A."/>
            <person name="van der Lee T.A.J."/>
        </authorList>
    </citation>
    <scope>NUCLEOTIDE SEQUENCE [LARGE SCALE GENOMIC DNA]</scope>
    <source>
        <strain evidence="7 8">LEV6574</strain>
    </source>
</reference>
<evidence type="ECO:0000256" key="4">
    <source>
        <dbReference type="ARBA" id="ARBA00023242"/>
    </source>
</evidence>
<dbReference type="OrthoDB" id="338970at2759"/>
<proteinExistence type="inferred from homology"/>
<dbReference type="Gene3D" id="1.20.58.1780">
    <property type="match status" value="1"/>
</dbReference>
<dbReference type="InterPro" id="IPR042533">
    <property type="entry name" value="Nucleoporin_Nup155_C_1"/>
</dbReference>
<keyword evidence="3" id="KW-0813">Transport</keyword>
<keyword evidence="4" id="KW-0539">Nucleus</keyword>
<dbReference type="InterPro" id="IPR007187">
    <property type="entry name" value="Nucleoporin_Nup133/Nup155_C"/>
</dbReference>
<feature type="domain" description="Nucleoporin Nup133/Nup155-like C-terminal" evidence="5">
    <location>
        <begin position="611"/>
        <end position="1268"/>
    </location>
</feature>
<dbReference type="GO" id="GO:0006606">
    <property type="term" value="P:protein import into nucleus"/>
    <property type="evidence" value="ECO:0007669"/>
    <property type="project" value="TreeGrafter"/>
</dbReference>
<comment type="subcellular location">
    <subcellularLocation>
        <location evidence="1">Nucleus</location>
    </subcellularLocation>
</comment>
<comment type="similarity">
    <text evidence="2">Belongs to the non-repetitive/WGA-negative nucleoporin family.</text>
</comment>
<sequence length="1286" mass="143372">MMLGPSGRMPQQVPAKAISSGTAATMEPTEDLRLAARTVAEAVDRETWPDFIDLIRRPAPQIDKHDAESLQATSRIPSFHVSDDLFRPIPDEILQHLDNTQSSSFMGLLMDLQRAWIAIDNKLFLWNYMTGNDYTTWEDQEQLISTVGLVSPRKNIFIKEIEYLLVIATSIEILLVGVAFSGSQKELKLYRTGYSVSTDDVRITNVIGTVEGRIFLCGANGHVYELIYQAQEGFLTRRCWKVDRSSTFTSYFVPTFLQGSQEAPLRAVATDEWSKVLYTLTGNSIITVYTYGPDLQSFQKLQTLTSLYSETIQTMDTLGMSHFHFDANSFCIVSLNVLKPTESNQLCLMAVTYTGLRLYFSRSGDVSVATATSPSYSISIRTVRSWVPPTGVNSSAPPSAGPNVHMSLYNTGVLIAANAAEETDILVGISPEAAVIGRTGSVAYSETSTDCQIRGRVWTLAEVPSPFTEITRTTFQALGIDSPLNELTTQTALPPRKFVALTNSGAYTITKRRPIDILEMHLQSYNYNAKELAAFAKSYGPDQICAMCLHLITRGSDSAIMNGGQLQGYLMLAERTYFEQGGKATMRANTTNVFEGGRMGVALAVPEVAYSGKHNGLVLALGRSIRGIWRTRIVKTLPRVAGKAQYGCNFDEQELTNVFTILQRLDAFLARNFDQIIRVAVNHGFVPLPSRADDPDDAEAQQKEAESLTRIHSLIRACLENIQFISLMMPSFTLLVASLPEARQRELAELNFEALATTPKGVSIARELIAASVNKEVDLGRDVEEITRSLEQKCPSLCSSTEVLQFKGLEALHKAKSATGEIQKSNLTYSLQLFINAVIALKYAHVEEICRSYIALGFTSGAVKLALAYAQLQDGSALQKALTSCSVPQGAQLSDREQAYRLILDLIFAPQSSDVSIRTELVMALKTSDLLFHHYVYETLFAESKTQLLLDIRPPELVDYLYKDFQENLNKPGFNVAKADLLVRVFAVLNAFEQAAQILSSIGESETPMEIRQRLNYFTKAMNFLNSSPTSTQHILAMKSQVQTAIDVAEIQGEVLQALSLISVDDPRASSALGKVIHEVQYKLLSLDELYQQCVIPFGLHNEALIIFHAAGHRDMQMVRKTWRAVIDSAGPPTSQATYERLSTTISAVGRRLMPDEFTFPLGFLISTLEELNYQNRQVAPHGWVIRSLIGAEVSYRVLYQQYYELYDSRVYPWSSGDTIQFLLSEFSMVLDLWIRAIERRSDKREDLPAAELDQLIARISVTPQLPRELHDRFSAIRKRLYELFQ</sequence>
<dbReference type="GO" id="GO:0036228">
    <property type="term" value="P:protein localization to nuclear inner membrane"/>
    <property type="evidence" value="ECO:0007669"/>
    <property type="project" value="TreeGrafter"/>
</dbReference>
<dbReference type="VEuPathDB" id="FungiDB:SeMB42_g04428"/>
<evidence type="ECO:0000313" key="8">
    <source>
        <dbReference type="Proteomes" id="UP000320475"/>
    </source>
</evidence>
<dbReference type="PANTHER" id="PTHR10350">
    <property type="entry name" value="NUCLEAR PORE COMPLEX PROTEIN NUP155"/>
    <property type="match status" value="1"/>
</dbReference>
<protein>
    <recommendedName>
        <fullName evidence="9">Nucleoporin Nup133/Nup155-like N-terminal domain-containing protein</fullName>
    </recommendedName>
</protein>
<name>A0A507CMP5_9FUNG</name>
<gene>
    <name evidence="7" type="ORF">SeLEV6574_g06770</name>
</gene>
<dbReference type="GO" id="GO:0006405">
    <property type="term" value="P:RNA export from nucleus"/>
    <property type="evidence" value="ECO:0007669"/>
    <property type="project" value="TreeGrafter"/>
</dbReference>
<dbReference type="EMBL" id="QEAM01000411">
    <property type="protein sequence ID" value="TPX40125.1"/>
    <property type="molecule type" value="Genomic_DNA"/>
</dbReference>
<accession>A0A507CMP5</accession>
<dbReference type="Gene3D" id="1.25.40.440">
    <property type="entry name" value="Nucleoporin, helical domain, central subdomain"/>
    <property type="match status" value="1"/>
</dbReference>
<organism evidence="7 8">
    <name type="scientific">Synchytrium endobioticum</name>
    <dbReference type="NCBI Taxonomy" id="286115"/>
    <lineage>
        <taxon>Eukaryota</taxon>
        <taxon>Fungi</taxon>
        <taxon>Fungi incertae sedis</taxon>
        <taxon>Chytridiomycota</taxon>
        <taxon>Chytridiomycota incertae sedis</taxon>
        <taxon>Chytridiomycetes</taxon>
        <taxon>Synchytriales</taxon>
        <taxon>Synchytriaceae</taxon>
        <taxon>Synchytrium</taxon>
    </lineage>
</organism>
<dbReference type="GO" id="GO:0017056">
    <property type="term" value="F:structural constituent of nuclear pore"/>
    <property type="evidence" value="ECO:0007669"/>
    <property type="project" value="InterPro"/>
</dbReference>
<dbReference type="Gene3D" id="1.25.40.450">
    <property type="entry name" value="Nucleoporin, helical domain, N-terminal subdomain"/>
    <property type="match status" value="1"/>
</dbReference>
<dbReference type="InterPro" id="IPR014908">
    <property type="entry name" value="Nucleoporin_Nup133/Nup155_N"/>
</dbReference>
<dbReference type="Pfam" id="PF03177">
    <property type="entry name" value="Nucleoporin_C"/>
    <property type="match status" value="1"/>
</dbReference>
<evidence type="ECO:0008006" key="9">
    <source>
        <dbReference type="Google" id="ProtNLM"/>
    </source>
</evidence>
<dbReference type="Gene3D" id="1.20.120.1880">
    <property type="entry name" value="Nucleoporin, helical C-terminal domain"/>
    <property type="match status" value="1"/>
</dbReference>
<evidence type="ECO:0000256" key="2">
    <source>
        <dbReference type="ARBA" id="ARBA00007373"/>
    </source>
</evidence>
<feature type="domain" description="Nucleoporin Nup133/Nup155-like N-terminal" evidence="6">
    <location>
        <begin position="88"/>
        <end position="505"/>
    </location>
</feature>
<dbReference type="Proteomes" id="UP000320475">
    <property type="component" value="Unassembled WGS sequence"/>
</dbReference>
<dbReference type="InterPro" id="IPR042538">
    <property type="entry name" value="Nucleoporin_Nup155_C_3"/>
</dbReference>
<dbReference type="InterPro" id="IPR042537">
    <property type="entry name" value="Nucleoporin_Nup155_C_2"/>
</dbReference>
<evidence type="ECO:0000313" key="7">
    <source>
        <dbReference type="EMBL" id="TPX40125.1"/>
    </source>
</evidence>
<dbReference type="GO" id="GO:0044611">
    <property type="term" value="C:nuclear pore inner ring"/>
    <property type="evidence" value="ECO:0007669"/>
    <property type="project" value="TreeGrafter"/>
</dbReference>
<evidence type="ECO:0000256" key="1">
    <source>
        <dbReference type="ARBA" id="ARBA00004123"/>
    </source>
</evidence>
<dbReference type="Pfam" id="PF08801">
    <property type="entry name" value="Nucleoporin_N"/>
    <property type="match status" value="1"/>
</dbReference>